<keyword evidence="6" id="KW-0472">Membrane</keyword>
<dbReference type="InterPro" id="IPR003423">
    <property type="entry name" value="OMP_efflux"/>
</dbReference>
<evidence type="ECO:0000256" key="4">
    <source>
        <dbReference type="ARBA" id="ARBA00022452"/>
    </source>
</evidence>
<dbReference type="EMBL" id="QICN01000002">
    <property type="protein sequence ID" value="PXV70295.1"/>
    <property type="molecule type" value="Genomic_DNA"/>
</dbReference>
<dbReference type="GO" id="GO:0009279">
    <property type="term" value="C:cell outer membrane"/>
    <property type="evidence" value="ECO:0007669"/>
    <property type="project" value="UniProtKB-SubCell"/>
</dbReference>
<comment type="similarity">
    <text evidence="2">Belongs to the outer membrane factor (OMF) (TC 1.B.17) family.</text>
</comment>
<dbReference type="Gene3D" id="1.20.1600.10">
    <property type="entry name" value="Outer membrane efflux proteins (OEP)"/>
    <property type="match status" value="1"/>
</dbReference>
<evidence type="ECO:0000256" key="3">
    <source>
        <dbReference type="ARBA" id="ARBA00022448"/>
    </source>
</evidence>
<evidence type="ECO:0000256" key="5">
    <source>
        <dbReference type="ARBA" id="ARBA00022692"/>
    </source>
</evidence>
<dbReference type="Proteomes" id="UP000248330">
    <property type="component" value="Unassembled WGS sequence"/>
</dbReference>
<evidence type="ECO:0000256" key="7">
    <source>
        <dbReference type="ARBA" id="ARBA00023237"/>
    </source>
</evidence>
<organism evidence="8 9">
    <name type="scientific">Sinimarinibacterium flocculans</name>
    <dbReference type="NCBI Taxonomy" id="985250"/>
    <lineage>
        <taxon>Bacteria</taxon>
        <taxon>Pseudomonadati</taxon>
        <taxon>Pseudomonadota</taxon>
        <taxon>Gammaproteobacteria</taxon>
        <taxon>Nevskiales</taxon>
        <taxon>Nevskiaceae</taxon>
        <taxon>Sinimarinibacterium</taxon>
    </lineage>
</organism>
<sequence>MGFGTPGGAGFFSLVSGHWHGGFRRDSPAHIPHNRIRMRVEPNAQRRSQPVRAWRSVLARAAARALLLTAWAPVMAQDTASDLLAVCNDALQGNAGYRAARAEFLAARELLPQAKGKLLPQLGVRAQYDWLHEHITGDYYGIVDIDRDDDLDQLLYGARLSQALYQPGLMLGKAQASLRVQQAEYKLRGAQDALLLAVAEAYFTVLAAEDALLFARAETLALREQLAQVRAREASGLATDADLKTAQARYEIAVARQTEALDAVANATTRLEAIGGRRYERLWRLPLNLLLVPPQPAEVEVWIARAEAENTLIRMQALGVDIAELGYERARKAQWPTLDLVGDAFSLESSGGLAGERNEDQERIGVMLTLPLYTGGQLESAKRQALALQTQAEALRDDARTQVLRDVRIAYRNSSAGLQRVDALKRALEATIASEQSTRAGFEAGTLSNTELLTAVERRYAAERDHANARYRFLISSLRLKSLAGNLLVADLAQINRMLEAPRLP</sequence>
<protein>
    <submittedName>
        <fullName evidence="8">Outer membrane protein</fullName>
    </submittedName>
</protein>
<dbReference type="GO" id="GO:1990281">
    <property type="term" value="C:efflux pump complex"/>
    <property type="evidence" value="ECO:0007669"/>
    <property type="project" value="TreeGrafter"/>
</dbReference>
<keyword evidence="5" id="KW-0812">Transmembrane</keyword>
<dbReference type="GO" id="GO:0015562">
    <property type="term" value="F:efflux transmembrane transporter activity"/>
    <property type="evidence" value="ECO:0007669"/>
    <property type="project" value="InterPro"/>
</dbReference>
<evidence type="ECO:0000256" key="2">
    <source>
        <dbReference type="ARBA" id="ARBA00007613"/>
    </source>
</evidence>
<dbReference type="PANTHER" id="PTHR30026:SF20">
    <property type="entry name" value="OUTER MEMBRANE PROTEIN TOLC"/>
    <property type="match status" value="1"/>
</dbReference>
<evidence type="ECO:0000256" key="1">
    <source>
        <dbReference type="ARBA" id="ARBA00004442"/>
    </source>
</evidence>
<dbReference type="InterPro" id="IPR051906">
    <property type="entry name" value="TolC-like"/>
</dbReference>
<name>A0A318EHL2_9GAMM</name>
<dbReference type="AlphaFoldDB" id="A0A318EHL2"/>
<keyword evidence="9" id="KW-1185">Reference proteome</keyword>
<evidence type="ECO:0000313" key="8">
    <source>
        <dbReference type="EMBL" id="PXV70295.1"/>
    </source>
</evidence>
<evidence type="ECO:0000313" key="9">
    <source>
        <dbReference type="Proteomes" id="UP000248330"/>
    </source>
</evidence>
<comment type="caution">
    <text evidence="8">The sequence shown here is derived from an EMBL/GenBank/DDBJ whole genome shotgun (WGS) entry which is preliminary data.</text>
</comment>
<keyword evidence="3" id="KW-0813">Transport</keyword>
<keyword evidence="7" id="KW-0998">Cell outer membrane</keyword>
<gene>
    <name evidence="8" type="ORF">C8D93_102147</name>
</gene>
<evidence type="ECO:0000256" key="6">
    <source>
        <dbReference type="ARBA" id="ARBA00023136"/>
    </source>
</evidence>
<comment type="subcellular location">
    <subcellularLocation>
        <location evidence="1">Cell outer membrane</location>
    </subcellularLocation>
</comment>
<accession>A0A318EHL2</accession>
<reference evidence="8 9" key="1">
    <citation type="submission" date="2018-04" db="EMBL/GenBank/DDBJ databases">
        <title>Genomic Encyclopedia of Type Strains, Phase IV (KMG-IV): sequencing the most valuable type-strain genomes for metagenomic binning, comparative biology and taxonomic classification.</title>
        <authorList>
            <person name="Goeker M."/>
        </authorList>
    </citation>
    <scope>NUCLEOTIDE SEQUENCE [LARGE SCALE GENOMIC DNA]</scope>
    <source>
        <strain evidence="8 9">DSM 104150</strain>
    </source>
</reference>
<dbReference type="NCBIfam" id="TIGR01844">
    <property type="entry name" value="type_I_sec_TolC"/>
    <property type="match status" value="1"/>
</dbReference>
<proteinExistence type="inferred from homology"/>
<dbReference type="Pfam" id="PF02321">
    <property type="entry name" value="OEP"/>
    <property type="match status" value="2"/>
</dbReference>
<keyword evidence="4" id="KW-1134">Transmembrane beta strand</keyword>
<dbReference type="GO" id="GO:0015288">
    <property type="term" value="F:porin activity"/>
    <property type="evidence" value="ECO:0007669"/>
    <property type="project" value="TreeGrafter"/>
</dbReference>
<dbReference type="PANTHER" id="PTHR30026">
    <property type="entry name" value="OUTER MEMBRANE PROTEIN TOLC"/>
    <property type="match status" value="1"/>
</dbReference>
<dbReference type="InterPro" id="IPR010130">
    <property type="entry name" value="T1SS_OMP_TolC"/>
</dbReference>
<dbReference type="SUPFAM" id="SSF56954">
    <property type="entry name" value="Outer membrane efflux proteins (OEP)"/>
    <property type="match status" value="1"/>
</dbReference>